<feature type="region of interest" description="Disordered" evidence="1">
    <location>
        <begin position="374"/>
        <end position="398"/>
    </location>
</feature>
<feature type="region of interest" description="Disordered" evidence="1">
    <location>
        <begin position="445"/>
        <end position="532"/>
    </location>
</feature>
<dbReference type="AlphaFoldDB" id="A0A951U4G7"/>
<comment type="caution">
    <text evidence="2">The sequence shown here is derived from an EMBL/GenBank/DDBJ whole genome shotgun (WGS) entry which is preliminary data.</text>
</comment>
<dbReference type="InterPro" id="IPR001343">
    <property type="entry name" value="Hemolysn_Ca-bd"/>
</dbReference>
<proteinExistence type="predicted"/>
<dbReference type="EMBL" id="JAHHHV010000041">
    <property type="protein sequence ID" value="MBW4465391.1"/>
    <property type="molecule type" value="Genomic_DNA"/>
</dbReference>
<dbReference type="PROSITE" id="PS00330">
    <property type="entry name" value="HEMOLYSIN_CALCIUM"/>
    <property type="match status" value="2"/>
</dbReference>
<accession>A0A951U4G7</accession>
<protein>
    <submittedName>
        <fullName evidence="2">Uncharacterized protein</fullName>
    </submittedName>
</protein>
<feature type="compositionally biased region" description="Low complexity" evidence="1">
    <location>
        <begin position="445"/>
        <end position="462"/>
    </location>
</feature>
<dbReference type="SUPFAM" id="SSF51120">
    <property type="entry name" value="beta-Roll"/>
    <property type="match status" value="1"/>
</dbReference>
<reference evidence="2" key="2">
    <citation type="journal article" date="2022" name="Microbiol. Resour. Announc.">
        <title>Metagenome Sequencing to Explore Phylogenomics of Terrestrial Cyanobacteria.</title>
        <authorList>
            <person name="Ward R.D."/>
            <person name="Stajich J.E."/>
            <person name="Johansen J.R."/>
            <person name="Huntemann M."/>
            <person name="Clum A."/>
            <person name="Foster B."/>
            <person name="Foster B."/>
            <person name="Roux S."/>
            <person name="Palaniappan K."/>
            <person name="Varghese N."/>
            <person name="Mukherjee S."/>
            <person name="Reddy T.B.K."/>
            <person name="Daum C."/>
            <person name="Copeland A."/>
            <person name="Chen I.A."/>
            <person name="Ivanova N.N."/>
            <person name="Kyrpides N.C."/>
            <person name="Shapiro N."/>
            <person name="Eloe-Fadrosh E.A."/>
            <person name="Pietrasiak N."/>
        </authorList>
    </citation>
    <scope>NUCLEOTIDE SEQUENCE</scope>
    <source>
        <strain evidence="2">GSE-TBD4-15B</strain>
    </source>
</reference>
<dbReference type="InterPro" id="IPR018511">
    <property type="entry name" value="Hemolysin-typ_Ca-bd_CS"/>
</dbReference>
<evidence type="ECO:0000256" key="1">
    <source>
        <dbReference type="SAM" id="MobiDB-lite"/>
    </source>
</evidence>
<dbReference type="GO" id="GO:0005509">
    <property type="term" value="F:calcium ion binding"/>
    <property type="evidence" value="ECO:0007669"/>
    <property type="project" value="InterPro"/>
</dbReference>
<gene>
    <name evidence="2" type="ORF">KME07_08120</name>
</gene>
<feature type="compositionally biased region" description="Polar residues" evidence="1">
    <location>
        <begin position="245"/>
        <end position="272"/>
    </location>
</feature>
<dbReference type="InterPro" id="IPR011049">
    <property type="entry name" value="Serralysin-like_metalloprot_C"/>
</dbReference>
<dbReference type="PRINTS" id="PR00313">
    <property type="entry name" value="CABNDNGRPT"/>
</dbReference>
<dbReference type="Gene3D" id="2.150.10.10">
    <property type="entry name" value="Serralysin-like metalloprotease, C-terminal"/>
    <property type="match status" value="1"/>
</dbReference>
<reference evidence="2" key="1">
    <citation type="submission" date="2021-05" db="EMBL/GenBank/DDBJ databases">
        <authorList>
            <person name="Pietrasiak N."/>
            <person name="Ward R."/>
            <person name="Stajich J.E."/>
            <person name="Kurbessoian T."/>
        </authorList>
    </citation>
    <scope>NUCLEOTIDE SEQUENCE</scope>
    <source>
        <strain evidence="2">GSE-TBD4-15B</strain>
    </source>
</reference>
<sequence length="812" mass="87365">MPLIFGVLSAQSIYAVLDCPIPGWRSACVDLIDSAAQSQRNFGYRWIFLEPSLKQVLRGLNLPESAAEQWQKIRALGFEIIDDPEVQIALVAVGGDGALLEAYYAGFHQIPVLSPFPEVFQSFVDQVHQAHGILAEVWEQESLDADLNLIEIESLPVVETFEPASVAQSSASRLPPSASILTAILPWLLAQLLFLARHSDFNSTTQSEEQPVAAELDAALDVVVAGLREAVRGLTEVLPAAASSVEPQTQETAANPGSGLDSSRNAGQSTGQLLRAESESRPSAEISQTNSSLIEAQRRVAALELDLEIGTVAPEIIQIDLPVNLAGLSAAALVAALDSADSNVIEPLPVLDQFADPDLSDSILYPVTIFTPDPISDIKQPDSSDSDEDETPQPVEPDISTDQYLLDLQGFPIFAEVQPQIQLPNESTLFIPLDQDAEANAAVEAPAQLETSEPLEPSEPTNPVVPLDPIDLDKPTDPIVPVNPTDPADPIVPVDPTNPVDPTDPTDPVVPVDPIDPVVPVDPTDPDSPTVRRIDGLDQQRIDILPEDRHVIITNFGGVGTGTAPSQETINDVNTLNFIDGGYNARHMLLTQADGNLIIQFEQMELKITLKEFDLENLDNFQRPQATVDLFNILFVRQPSDSPDHFDVFDADSPLNQVFNRNTTTFLNQNANYVTGFEDSADVINGQNGNDTLLGLSGDDVLRGEAGDDLLIGGAGTDRLVGGAGADTFVLPTDGISVVDDFEPGVDRIGLPSNIRFEQLQIVQGSGSEANDSWIWLDGVARIQIKGLAAEHLTADRFVSVTSGTDGRYHLS</sequence>
<dbReference type="Proteomes" id="UP000707356">
    <property type="component" value="Unassembled WGS sequence"/>
</dbReference>
<dbReference type="Pfam" id="PF00353">
    <property type="entry name" value="HemolysinCabind"/>
    <property type="match status" value="1"/>
</dbReference>
<evidence type="ECO:0000313" key="2">
    <source>
        <dbReference type="EMBL" id="MBW4465391.1"/>
    </source>
</evidence>
<evidence type="ECO:0000313" key="3">
    <source>
        <dbReference type="Proteomes" id="UP000707356"/>
    </source>
</evidence>
<name>A0A951U4G7_9CYAN</name>
<organism evidence="2 3">
    <name type="scientific">Pegethrix bostrychoides GSE-TBD4-15B</name>
    <dbReference type="NCBI Taxonomy" id="2839662"/>
    <lineage>
        <taxon>Bacteria</taxon>
        <taxon>Bacillati</taxon>
        <taxon>Cyanobacteriota</taxon>
        <taxon>Cyanophyceae</taxon>
        <taxon>Oculatellales</taxon>
        <taxon>Oculatellaceae</taxon>
        <taxon>Pegethrix</taxon>
    </lineage>
</organism>
<feature type="region of interest" description="Disordered" evidence="1">
    <location>
        <begin position="241"/>
        <end position="291"/>
    </location>
</feature>
<feature type="compositionally biased region" description="Low complexity" evidence="1">
    <location>
        <begin position="489"/>
        <end position="529"/>
    </location>
</feature>